<evidence type="ECO:0000256" key="5">
    <source>
        <dbReference type="ARBA" id="ARBA00023204"/>
    </source>
</evidence>
<evidence type="ECO:0000256" key="2">
    <source>
        <dbReference type="ARBA" id="ARBA00022763"/>
    </source>
</evidence>
<evidence type="ECO:0000256" key="3">
    <source>
        <dbReference type="ARBA" id="ARBA00022801"/>
    </source>
</evidence>
<evidence type="ECO:0000313" key="11">
    <source>
        <dbReference type="Proteomes" id="UP000092993"/>
    </source>
</evidence>
<dbReference type="SUPFAM" id="SSF52141">
    <property type="entry name" value="Uracil-DNA glycosylase-like"/>
    <property type="match status" value="1"/>
</dbReference>
<dbReference type="CDD" id="cd10027">
    <property type="entry name" value="UDG-F1-like"/>
    <property type="match status" value="1"/>
</dbReference>
<accession>A0A1C7MB65</accession>
<evidence type="ECO:0000256" key="4">
    <source>
        <dbReference type="ARBA" id="ARBA00023128"/>
    </source>
</evidence>
<protein>
    <recommendedName>
        <fullName evidence="7">Uracil-DNA glycosylase</fullName>
        <shortName evidence="7">UDG</shortName>
        <ecNumber evidence="7">3.2.2.27</ecNumber>
    </recommendedName>
</protein>
<keyword evidence="6 7" id="KW-0539">Nucleus</keyword>
<keyword evidence="2 7" id="KW-0227">DNA damage</keyword>
<comment type="caution">
    <text evidence="10">The sequence shown here is derived from an EMBL/GenBank/DDBJ whole genome shotgun (WGS) entry which is preliminary data.</text>
</comment>
<name>A0A1C7MB65_GRIFR</name>
<comment type="catalytic activity">
    <reaction evidence="7">
        <text>Hydrolyzes single-stranded DNA or mismatched double-stranded DNA and polynucleotides, releasing free uracil.</text>
        <dbReference type="EC" id="3.2.2.27"/>
    </reaction>
</comment>
<dbReference type="InterPro" id="IPR018085">
    <property type="entry name" value="Ura-DNA_Glyclase_AS"/>
</dbReference>
<comment type="similarity">
    <text evidence="1 7">Belongs to the uracil-DNA glycosylase (UDG) superfamily. UNG family.</text>
</comment>
<sequence>MKGRGVCLCRANSEGDNVRWWWECPFAGISSGNLTAGERERVNGLRSCSLAGLLCRDPPDCEDAWCRLGGRFPPYSDGRASFPEPLRGVGSVPDVPDCLRVEACAFLEESARLEAFLEGGEGEEGERGSVAVCKRRIADFPSNQLEQSLVQLASGATRDSWNRRVTCYGAVIGGVNDQNALRLRRGRGFHSTTTRRSSCFPMPDSERVVYLEDLEAPSKQPVKQAEATAVAPVVAKEETKVTATSTGATAVKRQRTLVDMFSGPSSAPSAKKLKVDGSTPSLNSIPLSMSELQNSFSDEEKKLLSLECETLGKSWLKLLKDEIRKPYFLQLKRFLYDQGVKGVNDSAKSLKVYPSPQNIYSWSNLTPLGRVKVVIIGQDPYHGPGQAHGLCFSVPPGIDIPPSLRNIYAEIKTEYPAFEPPKHGNLTSWAENGVLLLNTCLTVKANDAGSHSGKGWEQFTDKVIEVVDRYGGANIARGSSAAGRGRGIVFLAWGAWAAKRVAKLDKVCVLTQGDAKKHLILKSAHPSPLSAHRGFMGNGHFKQANDWLQEKYGPDGCVDWCKL</sequence>
<dbReference type="SMART" id="SM00986">
    <property type="entry name" value="UDG"/>
    <property type="match status" value="1"/>
</dbReference>
<evidence type="ECO:0000256" key="1">
    <source>
        <dbReference type="ARBA" id="ARBA00008184"/>
    </source>
</evidence>
<dbReference type="STRING" id="5627.A0A1C7MB65"/>
<dbReference type="FunFam" id="3.40.470.10:FF:000007">
    <property type="entry name" value="Uracil-DNA glycosylase"/>
    <property type="match status" value="1"/>
</dbReference>
<evidence type="ECO:0000256" key="7">
    <source>
        <dbReference type="HAMAP-Rule" id="MF_03166"/>
    </source>
</evidence>
<dbReference type="InterPro" id="IPR036895">
    <property type="entry name" value="Uracil-DNA_glycosylase-like_sf"/>
</dbReference>
<dbReference type="GO" id="GO:0097510">
    <property type="term" value="P:base-excision repair, AP site formation via deaminated base removal"/>
    <property type="evidence" value="ECO:0007669"/>
    <property type="project" value="TreeGrafter"/>
</dbReference>
<dbReference type="EC" id="3.2.2.27" evidence="7"/>
<keyword evidence="11" id="KW-1185">Reference proteome</keyword>
<dbReference type="SMART" id="SM00987">
    <property type="entry name" value="UreE_C"/>
    <property type="match status" value="1"/>
</dbReference>
<organism evidence="10 11">
    <name type="scientific">Grifola frondosa</name>
    <name type="common">Maitake</name>
    <name type="synonym">Polyporus frondosus</name>
    <dbReference type="NCBI Taxonomy" id="5627"/>
    <lineage>
        <taxon>Eukaryota</taxon>
        <taxon>Fungi</taxon>
        <taxon>Dikarya</taxon>
        <taxon>Basidiomycota</taxon>
        <taxon>Agaricomycotina</taxon>
        <taxon>Agaricomycetes</taxon>
        <taxon>Polyporales</taxon>
        <taxon>Grifolaceae</taxon>
        <taxon>Grifola</taxon>
    </lineage>
</organism>
<dbReference type="PANTHER" id="PTHR11264:SF0">
    <property type="entry name" value="URACIL-DNA GLYCOSYLASE"/>
    <property type="match status" value="1"/>
</dbReference>
<evidence type="ECO:0000256" key="6">
    <source>
        <dbReference type="ARBA" id="ARBA00023242"/>
    </source>
</evidence>
<keyword evidence="4 7" id="KW-0496">Mitochondrion</keyword>
<dbReference type="Pfam" id="PF03167">
    <property type="entry name" value="UDG"/>
    <property type="match status" value="1"/>
</dbReference>
<evidence type="ECO:0000259" key="9">
    <source>
        <dbReference type="SMART" id="SM00986"/>
    </source>
</evidence>
<dbReference type="OrthoDB" id="10031947at2759"/>
<dbReference type="InterPro" id="IPR005122">
    <property type="entry name" value="Uracil-DNA_glycosylase-like"/>
</dbReference>
<dbReference type="PANTHER" id="PTHR11264">
    <property type="entry name" value="URACIL-DNA GLYCOSYLASE"/>
    <property type="match status" value="1"/>
</dbReference>
<evidence type="ECO:0000313" key="10">
    <source>
        <dbReference type="EMBL" id="OBZ72214.1"/>
    </source>
</evidence>
<comment type="subcellular location">
    <subcellularLocation>
        <location evidence="7">Mitochondrion</location>
    </subcellularLocation>
    <subcellularLocation>
        <location evidence="7">Nucleus</location>
    </subcellularLocation>
</comment>
<dbReference type="GO" id="GO:0005739">
    <property type="term" value="C:mitochondrion"/>
    <property type="evidence" value="ECO:0007669"/>
    <property type="project" value="UniProtKB-SubCell"/>
</dbReference>
<keyword evidence="5 7" id="KW-0234">DNA repair</keyword>
<gene>
    <name evidence="10" type="primary">ung1</name>
    <name evidence="7" type="synonym">UNG1</name>
    <name evidence="10" type="ORF">A0H81_07889</name>
</gene>
<dbReference type="GO" id="GO:0005634">
    <property type="term" value="C:nucleus"/>
    <property type="evidence" value="ECO:0007669"/>
    <property type="project" value="UniProtKB-SubCell"/>
</dbReference>
<dbReference type="NCBIfam" id="NF003588">
    <property type="entry name" value="PRK05254.1-1"/>
    <property type="match status" value="1"/>
</dbReference>
<feature type="active site" description="Proton acceptor" evidence="7 8">
    <location>
        <position position="379"/>
    </location>
</feature>
<dbReference type="AlphaFoldDB" id="A0A1C7MB65"/>
<feature type="domain" description="Uracil-DNA glycosylase-like" evidence="9">
    <location>
        <begin position="364"/>
        <end position="548"/>
    </location>
</feature>
<proteinExistence type="inferred from homology"/>
<dbReference type="Proteomes" id="UP000092993">
    <property type="component" value="Unassembled WGS sequence"/>
</dbReference>
<dbReference type="Gene3D" id="3.40.470.10">
    <property type="entry name" value="Uracil-DNA glycosylase-like domain"/>
    <property type="match status" value="1"/>
</dbReference>
<dbReference type="EMBL" id="LUGG01000009">
    <property type="protein sequence ID" value="OBZ72214.1"/>
    <property type="molecule type" value="Genomic_DNA"/>
</dbReference>
<evidence type="ECO:0000256" key="8">
    <source>
        <dbReference type="PROSITE-ProRule" id="PRU10072"/>
    </source>
</evidence>
<reference evidence="10 11" key="1">
    <citation type="submission" date="2016-03" db="EMBL/GenBank/DDBJ databases">
        <title>Whole genome sequencing of Grifola frondosa 9006-11.</title>
        <authorList>
            <person name="Min B."/>
            <person name="Park H."/>
            <person name="Kim J.-G."/>
            <person name="Cho H."/>
            <person name="Oh Y.-L."/>
            <person name="Kong W.-S."/>
            <person name="Choi I.-G."/>
        </authorList>
    </citation>
    <scope>NUCLEOTIDE SEQUENCE [LARGE SCALE GENOMIC DNA]</scope>
    <source>
        <strain evidence="10 11">9006-11</strain>
    </source>
</reference>
<dbReference type="GO" id="GO:0004844">
    <property type="term" value="F:uracil DNA N-glycosylase activity"/>
    <property type="evidence" value="ECO:0007669"/>
    <property type="project" value="UniProtKB-UniRule"/>
</dbReference>
<dbReference type="NCBIfam" id="NF003592">
    <property type="entry name" value="PRK05254.1-5"/>
    <property type="match status" value="1"/>
</dbReference>
<dbReference type="NCBIfam" id="NF003589">
    <property type="entry name" value="PRK05254.1-2"/>
    <property type="match status" value="1"/>
</dbReference>
<dbReference type="NCBIfam" id="TIGR00628">
    <property type="entry name" value="ung"/>
    <property type="match status" value="1"/>
</dbReference>
<comment type="function">
    <text evidence="7">Excises uracil residues from the DNA which can arise as a result of misincorporation of dUMP residues by DNA polymerase or due to deamination of cytosine.</text>
</comment>
<dbReference type="HAMAP" id="MF_00148">
    <property type="entry name" value="UDG"/>
    <property type="match status" value="1"/>
</dbReference>
<dbReference type="PROSITE" id="PS00130">
    <property type="entry name" value="U_DNA_GLYCOSYLASE"/>
    <property type="match status" value="1"/>
</dbReference>
<dbReference type="InterPro" id="IPR002043">
    <property type="entry name" value="UDG_fam1"/>
</dbReference>
<keyword evidence="3 7" id="KW-0378">Hydrolase</keyword>